<evidence type="ECO:0000313" key="2">
    <source>
        <dbReference type="Proteomes" id="UP001167871"/>
    </source>
</evidence>
<name>A0ABT7X5M6_9BACE</name>
<dbReference type="EMBL" id="JAUEII010000012">
    <property type="protein sequence ID" value="MDN0049188.1"/>
    <property type="molecule type" value="Genomic_DNA"/>
</dbReference>
<proteinExistence type="predicted"/>
<dbReference type="RefSeq" id="WP_158098023.1">
    <property type="nucleotide sequence ID" value="NZ_JACJJF010000016.1"/>
</dbReference>
<protein>
    <submittedName>
        <fullName evidence="1">BF3164 family lipoprotein</fullName>
    </submittedName>
</protein>
<accession>A0ABT7X5M6</accession>
<reference evidence="1" key="1">
    <citation type="submission" date="2023-06" db="EMBL/GenBank/DDBJ databases">
        <authorList>
            <person name="Zeman M."/>
            <person name="Kubasova T."/>
            <person name="Jahodarova E."/>
            <person name="Nykrynova M."/>
            <person name="Rychlik I."/>
        </authorList>
    </citation>
    <scope>NUCLEOTIDE SEQUENCE</scope>
    <source>
        <strain evidence="1">84_SSukc20</strain>
    </source>
</reference>
<keyword evidence="1" id="KW-0449">Lipoprotein</keyword>
<sequence>MKRIIYGLLLCLSFGGCKQEQDGFSAFDSSFRNVRKVIVDNCIKSDLLLGRPFFIEYADSCVFIYDDLGDSLFVMVDLAERNCVYRFGTRGQGNNEFLQVASLHRMASDSSICTYDFYRHALSRIDVRNVKQGIKDYVVLKKDSLNSIDMLPTKYGSFIGLGFYENTMFSLLRENLTDFFYEYPYRDSRERRISNRLRGMAYQGTLRSAPSLDKFVFAMNTSPIFMLYTIEKDKIVEQYRWIGSYPVYRTEETEISRSAPLDASRPVGFIYAYATDNYVYLLYSGKSMKDYQADAFTGNVIYQVDWKGNPVRKYVSDKALSTFCVSDSDEMIYAVAKDNEPTLVKIDLSK</sequence>
<comment type="caution">
    <text evidence="1">The sequence shown here is derived from an EMBL/GenBank/DDBJ whole genome shotgun (WGS) entry which is preliminary data.</text>
</comment>
<dbReference type="PROSITE" id="PS51257">
    <property type="entry name" value="PROKAR_LIPOPROTEIN"/>
    <property type="match status" value="1"/>
</dbReference>
<dbReference type="Proteomes" id="UP001167871">
    <property type="component" value="Unassembled WGS sequence"/>
</dbReference>
<reference evidence="1" key="2">
    <citation type="submission" date="2024-05" db="EMBL/GenBank/DDBJ databases">
        <title>Identification and characterization of horizontal gene transfer across gut microbiota members of farm animals based on homology search.</title>
        <authorList>
            <person name="Schwarzerova J."/>
            <person name="Nykrynova M."/>
            <person name="Jureckova K."/>
            <person name="Cejkova D."/>
            <person name="Rychlik I."/>
        </authorList>
    </citation>
    <scope>NUCLEOTIDE SEQUENCE</scope>
    <source>
        <strain evidence="1">84_SSukc20</strain>
    </source>
</reference>
<evidence type="ECO:0000313" key="1">
    <source>
        <dbReference type="EMBL" id="MDN0049188.1"/>
    </source>
</evidence>
<organism evidence="1 2">
    <name type="scientific">Bacteroides gallinaceum</name>
    <dbReference type="NCBI Taxonomy" id="1462571"/>
    <lineage>
        <taxon>Bacteria</taxon>
        <taxon>Pseudomonadati</taxon>
        <taxon>Bacteroidota</taxon>
        <taxon>Bacteroidia</taxon>
        <taxon>Bacteroidales</taxon>
        <taxon>Bacteroidaceae</taxon>
        <taxon>Bacteroides</taxon>
    </lineage>
</organism>
<dbReference type="Pfam" id="PF15869">
    <property type="entry name" value="TolB_like"/>
    <property type="match status" value="1"/>
</dbReference>
<gene>
    <name evidence="1" type="ORF">QVO10_07285</name>
</gene>
<keyword evidence="2" id="KW-1185">Reference proteome</keyword>